<dbReference type="Pfam" id="PF01966">
    <property type="entry name" value="HD"/>
    <property type="match status" value="1"/>
</dbReference>
<dbReference type="SMART" id="SM00471">
    <property type="entry name" value="HDc"/>
    <property type="match status" value="1"/>
</dbReference>
<dbReference type="InterPro" id="IPR011624">
    <property type="entry name" value="Metal-dep_PHydrolase_7TM_extra"/>
</dbReference>
<feature type="transmembrane region" description="Helical" evidence="1">
    <location>
        <begin position="414"/>
        <end position="436"/>
    </location>
</feature>
<dbReference type="Proteomes" id="UP000075799">
    <property type="component" value="Unassembled WGS sequence"/>
</dbReference>
<gene>
    <name evidence="3" type="ORF">AZI87_14095</name>
</gene>
<proteinExistence type="predicted"/>
<dbReference type="PANTHER" id="PTHR36442:SF1">
    <property type="entry name" value="CYCLIC-DI-AMP PHOSPHODIESTERASE PGPH"/>
    <property type="match status" value="1"/>
</dbReference>
<dbReference type="PANTHER" id="PTHR36442">
    <property type="entry name" value="CYCLIC-DI-AMP PHOSPHODIESTERASE PGPH"/>
    <property type="match status" value="1"/>
</dbReference>
<dbReference type="RefSeq" id="WP_063208444.1">
    <property type="nucleotide sequence ID" value="NZ_LUKD01000006.1"/>
</dbReference>
<feature type="transmembrane region" description="Helical" evidence="1">
    <location>
        <begin position="379"/>
        <end position="402"/>
    </location>
</feature>
<evidence type="ECO:0000256" key="1">
    <source>
        <dbReference type="SAM" id="Phobius"/>
    </source>
</evidence>
<dbReference type="Pfam" id="PF07697">
    <property type="entry name" value="7TMR-HDED"/>
    <property type="match status" value="1"/>
</dbReference>
<dbReference type="InterPro" id="IPR052722">
    <property type="entry name" value="PgpH_phosphodiesterase"/>
</dbReference>
<feature type="transmembrane region" description="Helical" evidence="1">
    <location>
        <begin position="52"/>
        <end position="71"/>
    </location>
</feature>
<dbReference type="InterPro" id="IPR003607">
    <property type="entry name" value="HD/PDEase_dom"/>
</dbReference>
<reference evidence="3 4" key="1">
    <citation type="submission" date="2016-03" db="EMBL/GenBank/DDBJ databases">
        <authorList>
            <person name="Ploux O."/>
        </authorList>
    </citation>
    <scope>NUCLEOTIDE SEQUENCE [LARGE SCALE GENOMIC DNA]</scope>
    <source>
        <strain evidence="3 4">EC13</strain>
    </source>
</reference>
<feature type="transmembrane region" description="Helical" evidence="1">
    <location>
        <begin position="488"/>
        <end position="509"/>
    </location>
</feature>
<keyword evidence="3" id="KW-0378">Hydrolase</keyword>
<dbReference type="EMBL" id="LUKD01000006">
    <property type="protein sequence ID" value="KYG64359.1"/>
    <property type="molecule type" value="Genomic_DNA"/>
</dbReference>
<dbReference type="GO" id="GO:0016787">
    <property type="term" value="F:hydrolase activity"/>
    <property type="evidence" value="ECO:0007669"/>
    <property type="project" value="UniProtKB-KW"/>
</dbReference>
<keyword evidence="1" id="KW-0472">Membrane</keyword>
<evidence type="ECO:0000313" key="3">
    <source>
        <dbReference type="EMBL" id="KYG64359.1"/>
    </source>
</evidence>
<dbReference type="CDD" id="cd00077">
    <property type="entry name" value="HDc"/>
    <property type="match status" value="1"/>
</dbReference>
<comment type="caution">
    <text evidence="3">The sequence shown here is derived from an EMBL/GenBank/DDBJ whole genome shotgun (WGS) entry which is preliminary data.</text>
</comment>
<evidence type="ECO:0000259" key="2">
    <source>
        <dbReference type="SMART" id="SM00471"/>
    </source>
</evidence>
<feature type="transmembrane region" description="Helical" evidence="1">
    <location>
        <begin position="443"/>
        <end position="476"/>
    </location>
</feature>
<evidence type="ECO:0000313" key="4">
    <source>
        <dbReference type="Proteomes" id="UP000075799"/>
    </source>
</evidence>
<name>A0A162G532_BDEBC</name>
<dbReference type="SUPFAM" id="SSF109604">
    <property type="entry name" value="HD-domain/PDEase-like"/>
    <property type="match status" value="1"/>
</dbReference>
<keyword evidence="1" id="KW-1133">Transmembrane helix</keyword>
<dbReference type="InterPro" id="IPR011621">
    <property type="entry name" value="Metal-dep_PHydrolase_7TM_intra"/>
</dbReference>
<dbReference type="OrthoDB" id="9806952at2"/>
<dbReference type="AlphaFoldDB" id="A0A162G532"/>
<dbReference type="Gene3D" id="1.10.3210.10">
    <property type="entry name" value="Hypothetical protein af1432"/>
    <property type="match status" value="1"/>
</dbReference>
<feature type="transmembrane region" description="Helical" evidence="1">
    <location>
        <begin position="347"/>
        <end position="367"/>
    </location>
</feature>
<feature type="domain" description="HD/PDEase" evidence="2">
    <location>
        <begin position="575"/>
        <end position="734"/>
    </location>
</feature>
<dbReference type="InterPro" id="IPR006675">
    <property type="entry name" value="HDIG_dom"/>
</dbReference>
<accession>A0A162G532</accession>
<dbReference type="Pfam" id="PF07698">
    <property type="entry name" value="7TM-7TMR_HD"/>
    <property type="match status" value="1"/>
</dbReference>
<keyword evidence="1" id="KW-0812">Transmembrane</keyword>
<dbReference type="NCBIfam" id="TIGR00277">
    <property type="entry name" value="HDIG"/>
    <property type="match status" value="1"/>
</dbReference>
<dbReference type="InterPro" id="IPR006674">
    <property type="entry name" value="HD_domain"/>
</dbReference>
<organism evidence="3 4">
    <name type="scientific">Bdellovibrio bacteriovorus</name>
    <dbReference type="NCBI Taxonomy" id="959"/>
    <lineage>
        <taxon>Bacteria</taxon>
        <taxon>Pseudomonadati</taxon>
        <taxon>Bdellovibrionota</taxon>
        <taxon>Bdellovibrionia</taxon>
        <taxon>Bdellovibrionales</taxon>
        <taxon>Pseudobdellovibrionaceae</taxon>
        <taxon>Bdellovibrio</taxon>
    </lineage>
</organism>
<feature type="transmembrane region" description="Helical" evidence="1">
    <location>
        <begin position="521"/>
        <end position="546"/>
    </location>
</feature>
<protein>
    <submittedName>
        <fullName evidence="3">HD family phosphohydrolase</fullName>
    </submittedName>
</protein>
<sequence length="802" mass="91023">MQRGKQTKKGESPTTRVNYEDHSLKFLDWVDSIGLEKTFFGRIVQVMEEKFFIRRAALIFLYCVLLSYTIFYQFDVPYNFNVGDVAKFDVVSPIGFEMTDEVTTEEKRFKAEYSVPIVYDYDTSVFERVSVNLIHSFRTMRAYYRETKWSSTPAEHRRQVKEFFQHKKQFEKELGVVVSDFMFEWLIDLKFTPRIEAVIIRNLESWYDKKIAEAPDRFIPANQASVLARVVHKNNLGKEFPIPREEIQDLQAPENFEFDSKKDLNRFSESDQANLLYFARSLLVPNLTLNKQETASRRQAARDAVIPVTITIKKNQAIISQGSVIQPGQMAVIKQIENIRADKRKDIMALSMALMLSVAILVFFSYLKRFTMNKVKIEFKDVTVMMLIAFGAILFTKIYMFITDAAFASKMGHIIPPAIFLYAAPVAAGPMLVGLLISYGEIVWLFTAFLSVCLGIMVDYNYSFMFVSLVGGIAAARGVFNCKTRNDIYFAGVRTGVVNALMIAFILTMTKFDQEGGLKEILLSIPAGFLGGIFSALVTMMFIPLLESIFNYTTDVKLLELSNLNHPLLKEMIVKAPGTYHHSMMVGSMVEAAAEEIGANPLLGKVMCYYHDIGKMEHANYFIENQKPGHNPHDHISPFMSKTLLVAHVKDGIEMGMAYKLGKPILDGIVQHHGTTLISYFYNKALDLKKEDDPEISDQDFRYPGPKPQFRESALCMLADSIEAAARSLDEPTPARLQNIVRNIIQRKFSDAQLDECNLTLKDISKVEAAFVRILLGIYHQRIDYPRSAGGGLGDTNATSDR</sequence>